<protein>
    <submittedName>
        <fullName evidence="1">Uncharacterized protein</fullName>
    </submittedName>
</protein>
<keyword evidence="2" id="KW-1185">Reference proteome</keyword>
<evidence type="ECO:0000313" key="1">
    <source>
        <dbReference type="EMBL" id="KAK0711634.1"/>
    </source>
</evidence>
<name>A0AA40DPT9_9PEZI</name>
<accession>A0AA40DPT9</accession>
<gene>
    <name evidence="1" type="ORF">B0H67DRAFT_646990</name>
</gene>
<sequence length="381" mass="43913">MSSVTPSPRQRPLSPPYSLSPAALRTFALHPLWNAETDSHWRSPEGSENEWVCDVVNRLERLRAFEESIHKAGLLEFRFSFFEIAIFMTGDKDFRMSPKGKHAKSNTSQNVIVAESEALLGYIFPQEIFETEKRLETLRKALPSLTMWFSTVECLQLQFLFLSDLEEVGRLWNQPWNLITLPHKIAAKHKGMRHALQPLSLSDFSEVATIDELMHYKEQGALWKSKCPPWLHPRYIIGEDGNKAVKPNAPKLYHMNIEIEWRMELCLEDHLSHFNKIDPESDSGAIDFDSGFGEFIESMWDVSSRHEFKIIVDEEDIWPMRLATRLHYWLIMLDAISGVDKTHRFVLESDNRVRLVPLPQDPEDAKLDALASHIGGISFSS</sequence>
<reference evidence="1" key="1">
    <citation type="submission" date="2023-06" db="EMBL/GenBank/DDBJ databases">
        <title>Genome-scale phylogeny and comparative genomics of the fungal order Sordariales.</title>
        <authorList>
            <consortium name="Lawrence Berkeley National Laboratory"/>
            <person name="Hensen N."/>
            <person name="Bonometti L."/>
            <person name="Westerberg I."/>
            <person name="Brannstrom I.O."/>
            <person name="Guillou S."/>
            <person name="Cros-Aarteil S."/>
            <person name="Calhoun S."/>
            <person name="Haridas S."/>
            <person name="Kuo A."/>
            <person name="Mondo S."/>
            <person name="Pangilinan J."/>
            <person name="Riley R."/>
            <person name="Labutti K."/>
            <person name="Andreopoulos B."/>
            <person name="Lipzen A."/>
            <person name="Chen C."/>
            <person name="Yanf M."/>
            <person name="Daum C."/>
            <person name="Ng V."/>
            <person name="Clum A."/>
            <person name="Steindorff A."/>
            <person name="Ohm R."/>
            <person name="Martin F."/>
            <person name="Silar P."/>
            <person name="Natvig D."/>
            <person name="Lalanne C."/>
            <person name="Gautier V."/>
            <person name="Ament-Velasquez S.L."/>
            <person name="Kruys A."/>
            <person name="Hutchinson M.I."/>
            <person name="Powell A.J."/>
            <person name="Barry K."/>
            <person name="Miller A.N."/>
            <person name="Grigoriev I.V."/>
            <person name="Debuchy R."/>
            <person name="Gladieux P."/>
            <person name="Thoren M.H."/>
            <person name="Johannesson H."/>
        </authorList>
    </citation>
    <scope>NUCLEOTIDE SEQUENCE</scope>
    <source>
        <strain evidence="1">SMH4607-1</strain>
    </source>
</reference>
<dbReference type="EMBL" id="JAUKUA010000005">
    <property type="protein sequence ID" value="KAK0711634.1"/>
    <property type="molecule type" value="Genomic_DNA"/>
</dbReference>
<organism evidence="1 2">
    <name type="scientific">Lasiosphaeris hirsuta</name>
    <dbReference type="NCBI Taxonomy" id="260670"/>
    <lineage>
        <taxon>Eukaryota</taxon>
        <taxon>Fungi</taxon>
        <taxon>Dikarya</taxon>
        <taxon>Ascomycota</taxon>
        <taxon>Pezizomycotina</taxon>
        <taxon>Sordariomycetes</taxon>
        <taxon>Sordariomycetidae</taxon>
        <taxon>Sordariales</taxon>
        <taxon>Lasiosphaeriaceae</taxon>
        <taxon>Lasiosphaeris</taxon>
    </lineage>
</organism>
<comment type="caution">
    <text evidence="1">The sequence shown here is derived from an EMBL/GenBank/DDBJ whole genome shotgun (WGS) entry which is preliminary data.</text>
</comment>
<dbReference type="Proteomes" id="UP001172102">
    <property type="component" value="Unassembled WGS sequence"/>
</dbReference>
<evidence type="ECO:0000313" key="2">
    <source>
        <dbReference type="Proteomes" id="UP001172102"/>
    </source>
</evidence>
<dbReference type="AlphaFoldDB" id="A0AA40DPT9"/>
<proteinExistence type="predicted"/>